<dbReference type="PATRIC" id="fig|405444.3.peg.1438"/>
<dbReference type="AlphaFoldDB" id="A0A0R0C2W4"/>
<name>A0A0R0C2W4_9GAMM</name>
<evidence type="ECO:0000313" key="2">
    <source>
        <dbReference type="Proteomes" id="UP000050864"/>
    </source>
</evidence>
<organism evidence="1 2">
    <name type="scientific">Stenotrophomonas humi</name>
    <dbReference type="NCBI Taxonomy" id="405444"/>
    <lineage>
        <taxon>Bacteria</taxon>
        <taxon>Pseudomonadati</taxon>
        <taxon>Pseudomonadota</taxon>
        <taxon>Gammaproteobacteria</taxon>
        <taxon>Lysobacterales</taxon>
        <taxon>Lysobacteraceae</taxon>
        <taxon>Stenotrophomonas</taxon>
    </lineage>
</organism>
<protein>
    <submittedName>
        <fullName evidence="1">Uncharacterized protein</fullName>
    </submittedName>
</protein>
<dbReference type="Proteomes" id="UP000050864">
    <property type="component" value="Unassembled WGS sequence"/>
</dbReference>
<evidence type="ECO:0000313" key="1">
    <source>
        <dbReference type="EMBL" id="KRG63638.1"/>
    </source>
</evidence>
<accession>A0A0R0C2W4</accession>
<reference evidence="1 2" key="1">
    <citation type="submission" date="2015-05" db="EMBL/GenBank/DDBJ databases">
        <title>Genome sequencing and analysis of members of genus Stenotrophomonas.</title>
        <authorList>
            <person name="Patil P.P."/>
            <person name="Midha S."/>
            <person name="Patil P.B."/>
        </authorList>
    </citation>
    <scope>NUCLEOTIDE SEQUENCE [LARGE SCALE GENOMIC DNA]</scope>
    <source>
        <strain evidence="1 2">DSM 18929</strain>
    </source>
</reference>
<comment type="caution">
    <text evidence="1">The sequence shown here is derived from an EMBL/GenBank/DDBJ whole genome shotgun (WGS) entry which is preliminary data.</text>
</comment>
<proteinExistence type="predicted"/>
<gene>
    <name evidence="1" type="ORF">ABB26_11735</name>
</gene>
<sequence length="242" mass="25943">MLLVACNSDASDANTPGVVKNMPPIHLEQTAELLIDGENAARTAYMQAADACEAGGIPTRRLSASEVELVGVTRYEMWLDGTSETTQTRAWDAGQESPDALCQFRLELSGTFSSSTADTFVEQDLATGQREEQTVAAEPMQRFAIAAQDEQAPEGFRGPVAKQVAGQPCEEWTTPDDNRFCVWSGGRAWGFGSTRGDDYRPSSNGIVLEAEPANGNGYRVVTQVLSAGQAFAAPTAATEKRQ</sequence>
<keyword evidence="2" id="KW-1185">Reference proteome</keyword>
<dbReference type="EMBL" id="LDJI01000021">
    <property type="protein sequence ID" value="KRG63638.1"/>
    <property type="molecule type" value="Genomic_DNA"/>
</dbReference>
<dbReference type="STRING" id="405444.ABB26_11735"/>